<dbReference type="WBParaSite" id="scaffold16229_cov275.g18169">
    <property type="protein sequence ID" value="scaffold16229_cov275.g18169"/>
    <property type="gene ID" value="scaffold16229_cov275.g18169"/>
</dbReference>
<sequence length="227" mass="26079">MPPHTEKEQNKIKHFDGTQIEFIGEVEVSFEIGPWKSDGMIPLLVAWDCPADMLIGNDLITLDPLSSEEKFISVVVNDPRTNKEVGKETWRKGNKETFVPGGLVTRRVEVVGKEDSKASLDREQNEGIRRQNTLRSRKELERSLTICKTLLKCLNDESVELIKNASEEEQLNLLLILNCLEYSKDLEMRAKLSGKKWMFLEVLSKIVVENSIERIELKNLFSYKENN</sequence>
<organism evidence="1 2">
    <name type="scientific">Meloidogyne javanica</name>
    <name type="common">Root-knot nematode worm</name>
    <dbReference type="NCBI Taxonomy" id="6303"/>
    <lineage>
        <taxon>Eukaryota</taxon>
        <taxon>Metazoa</taxon>
        <taxon>Ecdysozoa</taxon>
        <taxon>Nematoda</taxon>
        <taxon>Chromadorea</taxon>
        <taxon>Rhabditida</taxon>
        <taxon>Tylenchina</taxon>
        <taxon>Tylenchomorpha</taxon>
        <taxon>Tylenchoidea</taxon>
        <taxon>Meloidogynidae</taxon>
        <taxon>Meloidogyninae</taxon>
        <taxon>Meloidogyne</taxon>
        <taxon>Meloidogyne incognita group</taxon>
    </lineage>
</organism>
<evidence type="ECO:0000313" key="2">
    <source>
        <dbReference type="WBParaSite" id="scaffold16229_cov275.g18169"/>
    </source>
</evidence>
<dbReference type="Proteomes" id="UP000887561">
    <property type="component" value="Unplaced"/>
</dbReference>
<dbReference type="AlphaFoldDB" id="A0A915LPY4"/>
<proteinExistence type="predicted"/>
<accession>A0A915LPY4</accession>
<reference evidence="2" key="1">
    <citation type="submission" date="2022-11" db="UniProtKB">
        <authorList>
            <consortium name="WormBaseParasite"/>
        </authorList>
    </citation>
    <scope>IDENTIFICATION</scope>
</reference>
<name>A0A915LPY4_MELJA</name>
<evidence type="ECO:0000313" key="1">
    <source>
        <dbReference type="Proteomes" id="UP000887561"/>
    </source>
</evidence>
<keyword evidence="1" id="KW-1185">Reference proteome</keyword>
<protein>
    <submittedName>
        <fullName evidence="2">Uncharacterized protein</fullName>
    </submittedName>
</protein>